<evidence type="ECO:0000256" key="1">
    <source>
        <dbReference type="SAM" id="Phobius"/>
    </source>
</evidence>
<dbReference type="AlphaFoldDB" id="A0A4S4AUC0"/>
<evidence type="ECO:0008006" key="4">
    <source>
        <dbReference type="Google" id="ProtNLM"/>
    </source>
</evidence>
<feature type="transmembrane region" description="Helical" evidence="1">
    <location>
        <begin position="204"/>
        <end position="222"/>
    </location>
</feature>
<dbReference type="Proteomes" id="UP000308430">
    <property type="component" value="Unassembled WGS sequence"/>
</dbReference>
<dbReference type="OrthoDB" id="7017941at2"/>
<feature type="transmembrane region" description="Helical" evidence="1">
    <location>
        <begin position="77"/>
        <end position="95"/>
    </location>
</feature>
<dbReference type="RefSeq" id="WP_136349596.1">
    <property type="nucleotide sequence ID" value="NZ_SSOC01000006.1"/>
</dbReference>
<protein>
    <recommendedName>
        <fullName evidence="4">Oligosaccharide repeat unit polymerase</fullName>
    </recommendedName>
</protein>
<feature type="transmembrane region" description="Helical" evidence="1">
    <location>
        <begin position="36"/>
        <end position="57"/>
    </location>
</feature>
<feature type="transmembrane region" description="Helical" evidence="1">
    <location>
        <begin position="12"/>
        <end position="30"/>
    </location>
</feature>
<keyword evidence="1" id="KW-1133">Transmembrane helix</keyword>
<comment type="caution">
    <text evidence="2">The sequence shown here is derived from an EMBL/GenBank/DDBJ whole genome shotgun (WGS) entry which is preliminary data.</text>
</comment>
<organism evidence="2 3">
    <name type="scientific">Pseudothauera nasutitermitis</name>
    <dbReference type="NCBI Taxonomy" id="2565930"/>
    <lineage>
        <taxon>Bacteria</taxon>
        <taxon>Pseudomonadati</taxon>
        <taxon>Pseudomonadota</taxon>
        <taxon>Betaproteobacteria</taxon>
        <taxon>Rhodocyclales</taxon>
        <taxon>Zoogloeaceae</taxon>
        <taxon>Pseudothauera</taxon>
    </lineage>
</organism>
<feature type="transmembrane region" description="Helical" evidence="1">
    <location>
        <begin position="123"/>
        <end position="144"/>
    </location>
</feature>
<dbReference type="EMBL" id="SSOC01000006">
    <property type="protein sequence ID" value="THF63116.1"/>
    <property type="molecule type" value="Genomic_DNA"/>
</dbReference>
<reference evidence="2 3" key="1">
    <citation type="submission" date="2019-04" db="EMBL/GenBank/DDBJ databases">
        <title>Azoarcus nasutitermitis sp. nov. isolated from termite nest.</title>
        <authorList>
            <person name="Lin S.-Y."/>
            <person name="Hameed A."/>
            <person name="Hsu Y.-H."/>
            <person name="Young C.-C."/>
        </authorList>
    </citation>
    <scope>NUCLEOTIDE SEQUENCE [LARGE SCALE GENOMIC DNA]</scope>
    <source>
        <strain evidence="2 3">CC-YHH838</strain>
    </source>
</reference>
<keyword evidence="1" id="KW-0472">Membrane</keyword>
<sequence>MQIILFNNKPLRLFVGSYLALLTLLLIAPIESKNDFSALSILIGVSFPLTFALFYLIGQRRTPSSFDININPNRLSITIHTLMFIVLIGVALRLIDRIALRGASFTSNFMDNRLAVTEVETSAVSFFALLFCHFSLIIPTLLAIRKAGGQRKSSDKLVLLICFLYPMTDLLLFGLRYPIIIQLVSIWITSGLFYKRGKFLKRNFLLFALAPVIVWTLGYTFTLRASQSGIDPIDSMTQSAYAAFTPISPKGEDFVRKDQTGFIYGLVHIAQYFSHGVFEFFYAIEHHGGTTSDGAYSFYIPFKIVVTLFDINPSADERVQEAMPRAYVYTTYFGPLFFDFGHYALFASCVIGFYSGRISKYLFRGRLELLPLYIALCTALPFAAAVNILAVINGQIYLLVALLTYPALKWIKHPSKPPASRDT</sequence>
<feature type="transmembrane region" description="Helical" evidence="1">
    <location>
        <begin position="156"/>
        <end position="173"/>
    </location>
</feature>
<name>A0A4S4AUC0_9RHOO</name>
<feature type="transmembrane region" description="Helical" evidence="1">
    <location>
        <begin position="367"/>
        <end position="388"/>
    </location>
</feature>
<proteinExistence type="predicted"/>
<evidence type="ECO:0000313" key="3">
    <source>
        <dbReference type="Proteomes" id="UP000308430"/>
    </source>
</evidence>
<gene>
    <name evidence="2" type="ORF">E6C76_17865</name>
</gene>
<accession>A0A4S4AUC0</accession>
<keyword evidence="1" id="KW-0812">Transmembrane</keyword>
<evidence type="ECO:0000313" key="2">
    <source>
        <dbReference type="EMBL" id="THF63116.1"/>
    </source>
</evidence>
<keyword evidence="3" id="KW-1185">Reference proteome</keyword>
<feature type="transmembrane region" description="Helical" evidence="1">
    <location>
        <begin position="332"/>
        <end position="355"/>
    </location>
</feature>